<dbReference type="EMBL" id="FNIX01000042">
    <property type="protein sequence ID" value="SDP98647.1"/>
    <property type="molecule type" value="Genomic_DNA"/>
</dbReference>
<dbReference type="SUPFAM" id="SSF141986">
    <property type="entry name" value="LD-carboxypeptidase A C-terminal domain-like"/>
    <property type="match status" value="1"/>
</dbReference>
<dbReference type="PANTHER" id="PTHR30237">
    <property type="entry name" value="MURAMOYLTETRAPEPTIDE CARBOXYPEPTIDASE"/>
    <property type="match status" value="1"/>
</dbReference>
<dbReference type="GO" id="GO:0004180">
    <property type="term" value="F:carboxypeptidase activity"/>
    <property type="evidence" value="ECO:0007669"/>
    <property type="project" value="UniProtKB-KW"/>
</dbReference>
<keyword evidence="6" id="KW-1185">Reference proteome</keyword>
<organism evidence="5 6">
    <name type="scientific">Lentzea jiangxiensis</name>
    <dbReference type="NCBI Taxonomy" id="641025"/>
    <lineage>
        <taxon>Bacteria</taxon>
        <taxon>Bacillati</taxon>
        <taxon>Actinomycetota</taxon>
        <taxon>Actinomycetes</taxon>
        <taxon>Pseudonocardiales</taxon>
        <taxon>Pseudonocardiaceae</taxon>
        <taxon>Lentzea</taxon>
    </lineage>
</organism>
<sequence>MSSINPPKPRPGDRVAVVSPGAGVAGLFPLPHELGLHRLRTDFGLIPVEYPATRKMGSTPRERADDLHAAFADPDIKAVIATIGGDDQITVLKHLDDDLVKANPKPYFGHSDNTNLLVWLHNHGIRSFRGGSVMVQFGRPVAMHPATRDSLEAALFTAGEYRLRESTAHGDKDSPWDDPRTFDTEPVLEPSGGWTWHQPHHAVTGRSWGGNLEVLSWLMMAGKEIDDPEHYAGKVLFFETSEEMPSATEVYRILRHMGERGLLRQFPAALVGRPTTWSSDNRTTDRAIYTARQREAVLRAFGEYAPDTMIVFDVDLGHTDPQVVIPVGGPVEVDGPRRTITVTC</sequence>
<dbReference type="Pfam" id="PF17676">
    <property type="entry name" value="Peptidase_S66C"/>
    <property type="match status" value="1"/>
</dbReference>
<dbReference type="InterPro" id="IPR040921">
    <property type="entry name" value="Peptidase_S66C"/>
</dbReference>
<gene>
    <name evidence="5" type="ORF">SAMN05421507_14219</name>
</gene>
<keyword evidence="2" id="KW-0378">Hydrolase</keyword>
<dbReference type="STRING" id="641025.SAMN05421507_14219"/>
<evidence type="ECO:0000259" key="3">
    <source>
        <dbReference type="Pfam" id="PF02016"/>
    </source>
</evidence>
<dbReference type="InterPro" id="IPR040449">
    <property type="entry name" value="Peptidase_S66_N"/>
</dbReference>
<comment type="similarity">
    <text evidence="1">Belongs to the peptidase S66 family.</text>
</comment>
<protein>
    <submittedName>
        <fullName evidence="5">Muramoyltetrapeptide carboxypeptidase LdcA (Peptidoglycan recycling)</fullName>
    </submittedName>
</protein>
<accession>A0A1H0X6S2</accession>
<dbReference type="Gene3D" id="3.40.50.10740">
    <property type="entry name" value="Class I glutamine amidotransferase-like"/>
    <property type="match status" value="1"/>
</dbReference>
<name>A0A1H0X6S2_9PSEU</name>
<dbReference type="Gene3D" id="3.50.30.60">
    <property type="entry name" value="LD-carboxypeptidase A C-terminal domain-like"/>
    <property type="match status" value="1"/>
</dbReference>
<dbReference type="PANTHER" id="PTHR30237:SF4">
    <property type="entry name" value="LD-CARBOXYPEPTIDASE C-TERMINAL DOMAIN-CONTAINING PROTEIN"/>
    <property type="match status" value="1"/>
</dbReference>
<dbReference type="AlphaFoldDB" id="A0A1H0X6S2"/>
<dbReference type="SUPFAM" id="SSF52317">
    <property type="entry name" value="Class I glutamine amidotransferase-like"/>
    <property type="match status" value="1"/>
</dbReference>
<evidence type="ECO:0000313" key="5">
    <source>
        <dbReference type="EMBL" id="SDP98647.1"/>
    </source>
</evidence>
<dbReference type="InterPro" id="IPR003507">
    <property type="entry name" value="S66_fam"/>
</dbReference>
<dbReference type="Pfam" id="PF02016">
    <property type="entry name" value="Peptidase_S66"/>
    <property type="match status" value="1"/>
</dbReference>
<dbReference type="OrthoDB" id="9807329at2"/>
<evidence type="ECO:0000259" key="4">
    <source>
        <dbReference type="Pfam" id="PF17676"/>
    </source>
</evidence>
<reference evidence="6" key="1">
    <citation type="submission" date="2016-10" db="EMBL/GenBank/DDBJ databases">
        <authorList>
            <person name="Varghese N."/>
            <person name="Submissions S."/>
        </authorList>
    </citation>
    <scope>NUCLEOTIDE SEQUENCE [LARGE SCALE GENOMIC DNA]</scope>
    <source>
        <strain evidence="6">CGMCC 4.6609</strain>
    </source>
</reference>
<keyword evidence="5" id="KW-0645">Protease</keyword>
<proteinExistence type="inferred from homology"/>
<dbReference type="InterPro" id="IPR029062">
    <property type="entry name" value="Class_I_gatase-like"/>
</dbReference>
<dbReference type="RefSeq" id="WP_090105631.1">
    <property type="nucleotide sequence ID" value="NZ_FNIX01000042.1"/>
</dbReference>
<dbReference type="CDD" id="cd07062">
    <property type="entry name" value="Peptidase_S66_mccF_like"/>
    <property type="match status" value="1"/>
</dbReference>
<feature type="domain" description="LD-carboxypeptidase C-terminal" evidence="4">
    <location>
        <begin position="204"/>
        <end position="333"/>
    </location>
</feature>
<evidence type="ECO:0000256" key="1">
    <source>
        <dbReference type="ARBA" id="ARBA00010233"/>
    </source>
</evidence>
<dbReference type="InterPro" id="IPR027461">
    <property type="entry name" value="Carboxypeptidase_A_C_sf"/>
</dbReference>
<evidence type="ECO:0000313" key="6">
    <source>
        <dbReference type="Proteomes" id="UP000199691"/>
    </source>
</evidence>
<evidence type="ECO:0000256" key="2">
    <source>
        <dbReference type="ARBA" id="ARBA00022801"/>
    </source>
</evidence>
<dbReference type="InterPro" id="IPR027478">
    <property type="entry name" value="LdcA_N"/>
</dbReference>
<feature type="domain" description="LD-carboxypeptidase N-terminal" evidence="3">
    <location>
        <begin position="15"/>
        <end position="130"/>
    </location>
</feature>
<dbReference type="Proteomes" id="UP000199691">
    <property type="component" value="Unassembled WGS sequence"/>
</dbReference>
<keyword evidence="5" id="KW-0121">Carboxypeptidase</keyword>